<dbReference type="OrthoDB" id="125546at2759"/>
<feature type="transmembrane region" description="Helical" evidence="1">
    <location>
        <begin position="32"/>
        <end position="51"/>
    </location>
</feature>
<evidence type="ECO:0008006" key="4">
    <source>
        <dbReference type="Google" id="ProtNLM"/>
    </source>
</evidence>
<proteinExistence type="predicted"/>
<feature type="transmembrane region" description="Helical" evidence="1">
    <location>
        <begin position="236"/>
        <end position="255"/>
    </location>
</feature>
<feature type="transmembrane region" description="Helical" evidence="1">
    <location>
        <begin position="267"/>
        <end position="290"/>
    </location>
</feature>
<accession>A0A1Y2DR92</accession>
<dbReference type="PANTHER" id="PTHR36844:SF1">
    <property type="entry name" value="PROTEASE PRSW"/>
    <property type="match status" value="1"/>
</dbReference>
<dbReference type="EMBL" id="MCFJ01000010">
    <property type="protein sequence ID" value="ORY61654.1"/>
    <property type="molecule type" value="Genomic_DNA"/>
</dbReference>
<keyword evidence="3" id="KW-1185">Reference proteome</keyword>
<feature type="transmembrane region" description="Helical" evidence="1">
    <location>
        <begin position="86"/>
        <end position="109"/>
    </location>
</feature>
<dbReference type="AlphaFoldDB" id="A0A1Y2DR92"/>
<evidence type="ECO:0000313" key="2">
    <source>
        <dbReference type="EMBL" id="ORY61654.1"/>
    </source>
</evidence>
<keyword evidence="1" id="KW-1133">Transmembrane helix</keyword>
<feature type="transmembrane region" description="Helical" evidence="1">
    <location>
        <begin position="154"/>
        <end position="175"/>
    </location>
</feature>
<dbReference type="PANTHER" id="PTHR36844">
    <property type="entry name" value="PROTEASE PRSW"/>
    <property type="match status" value="1"/>
</dbReference>
<evidence type="ECO:0000313" key="3">
    <source>
        <dbReference type="Proteomes" id="UP000193689"/>
    </source>
</evidence>
<name>A0A1Y2DR92_9PEZI</name>
<dbReference type="GO" id="GO:0008233">
    <property type="term" value="F:peptidase activity"/>
    <property type="evidence" value="ECO:0007669"/>
    <property type="project" value="InterPro"/>
</dbReference>
<keyword evidence="1" id="KW-0812">Transmembrane</keyword>
<dbReference type="InterPro" id="IPR026898">
    <property type="entry name" value="PrsW"/>
</dbReference>
<organism evidence="2 3">
    <name type="scientific">Pseudomassariella vexata</name>
    <dbReference type="NCBI Taxonomy" id="1141098"/>
    <lineage>
        <taxon>Eukaryota</taxon>
        <taxon>Fungi</taxon>
        <taxon>Dikarya</taxon>
        <taxon>Ascomycota</taxon>
        <taxon>Pezizomycotina</taxon>
        <taxon>Sordariomycetes</taxon>
        <taxon>Xylariomycetidae</taxon>
        <taxon>Amphisphaeriales</taxon>
        <taxon>Pseudomassariaceae</taxon>
        <taxon>Pseudomassariella</taxon>
    </lineage>
</organism>
<dbReference type="Proteomes" id="UP000193689">
    <property type="component" value="Unassembled WGS sequence"/>
</dbReference>
<feature type="transmembrane region" description="Helical" evidence="1">
    <location>
        <begin position="195"/>
        <end position="216"/>
    </location>
</feature>
<dbReference type="STRING" id="1141098.A0A1Y2DR92"/>
<dbReference type="Pfam" id="PF13367">
    <property type="entry name" value="PrsW-protease"/>
    <property type="match status" value="1"/>
</dbReference>
<protein>
    <recommendedName>
        <fullName evidence="4">PrsW family intramembrane metalloprotease</fullName>
    </recommendedName>
</protein>
<sequence>MENDNLIPPHKDAVDRRTASHSDSSRHHFSRATYILIYSIFPLTLILILYISPLTAALLPVLVTPTIWLFLHDRQRCTNERKDPQTFLWTYILTGTVGVTVVVITQYVLSYLCAAILFGSEIGEYMDQFSKSEKDLTESDPAVLARRREMAMRWQYWVFLLLLAFVFAAVIEECLKYSALILARRYGRVIHERNYVTIVMAGALGFSIIENIGFVYATVQAGQGAGQLALTLLERVVIASPMHALGAVVIGINVIRRDVYKHDLNLMHVLGLPVLIHGTFDFGLFAVSALNGNVGWVHPHGGWLLVALVWTIFMMANLAVIMRRRVALMKECRPKFL</sequence>
<comment type="caution">
    <text evidence="2">The sequence shown here is derived from an EMBL/GenBank/DDBJ whole genome shotgun (WGS) entry which is preliminary data.</text>
</comment>
<reference evidence="2 3" key="1">
    <citation type="submission" date="2016-07" db="EMBL/GenBank/DDBJ databases">
        <title>Pervasive Adenine N6-methylation of Active Genes in Fungi.</title>
        <authorList>
            <consortium name="DOE Joint Genome Institute"/>
            <person name="Mondo S.J."/>
            <person name="Dannebaum R.O."/>
            <person name="Kuo R.C."/>
            <person name="Labutti K."/>
            <person name="Haridas S."/>
            <person name="Kuo A."/>
            <person name="Salamov A."/>
            <person name="Ahrendt S.R."/>
            <person name="Lipzen A."/>
            <person name="Sullivan W."/>
            <person name="Andreopoulos W.B."/>
            <person name="Clum A."/>
            <person name="Lindquist E."/>
            <person name="Daum C."/>
            <person name="Ramamoorthy G.K."/>
            <person name="Gryganskyi A."/>
            <person name="Culley D."/>
            <person name="Magnuson J.K."/>
            <person name="James T.Y."/>
            <person name="O'Malley M.A."/>
            <person name="Stajich J.E."/>
            <person name="Spatafora J.W."/>
            <person name="Visel A."/>
            <person name="Grigoriev I.V."/>
        </authorList>
    </citation>
    <scope>NUCLEOTIDE SEQUENCE [LARGE SCALE GENOMIC DNA]</scope>
    <source>
        <strain evidence="2 3">CBS 129021</strain>
    </source>
</reference>
<keyword evidence="1" id="KW-0472">Membrane</keyword>
<dbReference type="GeneID" id="63776944"/>
<feature type="transmembrane region" description="Helical" evidence="1">
    <location>
        <begin position="302"/>
        <end position="321"/>
    </location>
</feature>
<dbReference type="InParanoid" id="A0A1Y2DR92"/>
<dbReference type="RefSeq" id="XP_040713731.1">
    <property type="nucleotide sequence ID" value="XM_040860732.1"/>
</dbReference>
<evidence type="ECO:0000256" key="1">
    <source>
        <dbReference type="SAM" id="Phobius"/>
    </source>
</evidence>
<gene>
    <name evidence="2" type="ORF">BCR38DRAFT_440811</name>
</gene>